<protein>
    <recommendedName>
        <fullName evidence="2">Glycosyltransferase</fullName>
    </recommendedName>
</protein>
<dbReference type="AlphaFoldDB" id="A0A3B1D871"/>
<name>A0A3B1D871_9ZZZZ</name>
<reference evidence="1" key="1">
    <citation type="submission" date="2018-06" db="EMBL/GenBank/DDBJ databases">
        <authorList>
            <person name="Zhirakovskaya E."/>
        </authorList>
    </citation>
    <scope>NUCLEOTIDE SEQUENCE</scope>
</reference>
<proteinExistence type="predicted"/>
<gene>
    <name evidence="1" type="ORF">MNBD_NITROSPIRAE03-1263</name>
</gene>
<dbReference type="PANTHER" id="PTHR12526">
    <property type="entry name" value="GLYCOSYLTRANSFERASE"/>
    <property type="match status" value="1"/>
</dbReference>
<organism evidence="1">
    <name type="scientific">hydrothermal vent metagenome</name>
    <dbReference type="NCBI Taxonomy" id="652676"/>
    <lineage>
        <taxon>unclassified sequences</taxon>
        <taxon>metagenomes</taxon>
        <taxon>ecological metagenomes</taxon>
    </lineage>
</organism>
<dbReference type="Pfam" id="PF13692">
    <property type="entry name" value="Glyco_trans_1_4"/>
    <property type="match status" value="1"/>
</dbReference>
<evidence type="ECO:0008006" key="2">
    <source>
        <dbReference type="Google" id="ProtNLM"/>
    </source>
</evidence>
<dbReference type="CDD" id="cd03801">
    <property type="entry name" value="GT4_PimA-like"/>
    <property type="match status" value="1"/>
</dbReference>
<dbReference type="SUPFAM" id="SSF53756">
    <property type="entry name" value="UDP-Glycosyltransferase/glycogen phosphorylase"/>
    <property type="match status" value="1"/>
</dbReference>
<dbReference type="PANTHER" id="PTHR12526:SF630">
    <property type="entry name" value="GLYCOSYLTRANSFERASE"/>
    <property type="match status" value="1"/>
</dbReference>
<accession>A0A3B1D871</accession>
<dbReference type="Gene3D" id="3.40.50.2000">
    <property type="entry name" value="Glycogen Phosphorylase B"/>
    <property type="match status" value="2"/>
</dbReference>
<dbReference type="EMBL" id="UOGI01000129">
    <property type="protein sequence ID" value="VAX32148.1"/>
    <property type="molecule type" value="Genomic_DNA"/>
</dbReference>
<evidence type="ECO:0000313" key="1">
    <source>
        <dbReference type="EMBL" id="VAX32148.1"/>
    </source>
</evidence>
<feature type="non-terminal residue" evidence="1">
    <location>
        <position position="1"/>
    </location>
</feature>
<sequence>DTDYFKPSAEKVREKHLIWVGGMTGPYNSDAVDYFLDQIWPIVKDEMPDVTIDFVGSSPTKKLQKKASIDNNIKVIGFIEDIRPLVQRASVFVAPIRSGSGTKIKVLNAMAQAKAVVASTVAAEGIEVADSENILLANEPIEFAEKTVYLLRNRELSWTIGQKARSLIENKYSWKVIAQKLFDTYQVYQRN</sequence>